<dbReference type="CDD" id="cd17416">
    <property type="entry name" value="MFS_NPF1_2"/>
    <property type="match status" value="1"/>
</dbReference>
<dbReference type="GO" id="GO:0016020">
    <property type="term" value="C:membrane"/>
    <property type="evidence" value="ECO:0007669"/>
    <property type="project" value="UniProtKB-SubCell"/>
</dbReference>
<name>A0AAD8JG76_9APIA</name>
<feature type="transmembrane region" description="Helical" evidence="7">
    <location>
        <begin position="182"/>
        <end position="202"/>
    </location>
</feature>
<feature type="transmembrane region" description="Helical" evidence="7">
    <location>
        <begin position="490"/>
        <end position="509"/>
    </location>
</feature>
<dbReference type="Proteomes" id="UP001237642">
    <property type="component" value="Unassembled WGS sequence"/>
</dbReference>
<comment type="caution">
    <text evidence="8">The sequence shown here is derived from an EMBL/GenBank/DDBJ whole genome shotgun (WGS) entry which is preliminary data.</text>
</comment>
<evidence type="ECO:0000256" key="7">
    <source>
        <dbReference type="SAM" id="Phobius"/>
    </source>
</evidence>
<dbReference type="GO" id="GO:0022857">
    <property type="term" value="F:transmembrane transporter activity"/>
    <property type="evidence" value="ECO:0007669"/>
    <property type="project" value="InterPro"/>
</dbReference>
<evidence type="ECO:0000256" key="3">
    <source>
        <dbReference type="ARBA" id="ARBA00022692"/>
    </source>
</evidence>
<feature type="transmembrane region" description="Helical" evidence="7">
    <location>
        <begin position="64"/>
        <end position="83"/>
    </location>
</feature>
<accession>A0AAD8JG76</accession>
<dbReference type="Gene3D" id="1.20.1250.20">
    <property type="entry name" value="MFS general substrate transporter like domains"/>
    <property type="match status" value="1"/>
</dbReference>
<organism evidence="8 9">
    <name type="scientific">Heracleum sosnowskyi</name>
    <dbReference type="NCBI Taxonomy" id="360622"/>
    <lineage>
        <taxon>Eukaryota</taxon>
        <taxon>Viridiplantae</taxon>
        <taxon>Streptophyta</taxon>
        <taxon>Embryophyta</taxon>
        <taxon>Tracheophyta</taxon>
        <taxon>Spermatophyta</taxon>
        <taxon>Magnoliopsida</taxon>
        <taxon>eudicotyledons</taxon>
        <taxon>Gunneridae</taxon>
        <taxon>Pentapetalae</taxon>
        <taxon>asterids</taxon>
        <taxon>campanulids</taxon>
        <taxon>Apiales</taxon>
        <taxon>Apiaceae</taxon>
        <taxon>Apioideae</taxon>
        <taxon>apioid superclade</taxon>
        <taxon>Tordylieae</taxon>
        <taxon>Tordyliinae</taxon>
        <taxon>Heracleum</taxon>
    </lineage>
</organism>
<comment type="similarity">
    <text evidence="6">Belongs to the major facilitator superfamily. Phosphate:H(+) symporter (TC 2.A.1.9) family.</text>
</comment>
<evidence type="ECO:0000313" key="8">
    <source>
        <dbReference type="EMBL" id="KAK1403178.1"/>
    </source>
</evidence>
<keyword evidence="4 7" id="KW-1133">Transmembrane helix</keyword>
<evidence type="ECO:0000256" key="5">
    <source>
        <dbReference type="ARBA" id="ARBA00023136"/>
    </source>
</evidence>
<dbReference type="SUPFAM" id="SSF103473">
    <property type="entry name" value="MFS general substrate transporter"/>
    <property type="match status" value="1"/>
</dbReference>
<comment type="similarity">
    <text evidence="2">Belongs to the major facilitator superfamily. Proton-dependent oligopeptide transporter (POT/PTR) (TC 2.A.17) family.</text>
</comment>
<feature type="transmembrane region" description="Helical" evidence="7">
    <location>
        <begin position="533"/>
        <end position="556"/>
    </location>
</feature>
<dbReference type="EMBL" id="JAUIZM010000001">
    <property type="protein sequence ID" value="KAK1403178.1"/>
    <property type="molecule type" value="Genomic_DNA"/>
</dbReference>
<dbReference type="AlphaFoldDB" id="A0AAD8JG76"/>
<feature type="transmembrane region" description="Helical" evidence="7">
    <location>
        <begin position="89"/>
        <end position="108"/>
    </location>
</feature>
<dbReference type="Pfam" id="PF00854">
    <property type="entry name" value="PTR2"/>
    <property type="match status" value="1"/>
</dbReference>
<protein>
    <submittedName>
        <fullName evidence="8">Solute carrier family 15 (Peptide/histidine transporter), member 3/4</fullName>
    </submittedName>
</protein>
<keyword evidence="3 7" id="KW-0812">Transmembrane</keyword>
<feature type="transmembrane region" description="Helical" evidence="7">
    <location>
        <begin position="448"/>
        <end position="469"/>
    </location>
</feature>
<dbReference type="PANTHER" id="PTHR11654">
    <property type="entry name" value="OLIGOPEPTIDE TRANSPORTER-RELATED"/>
    <property type="match status" value="1"/>
</dbReference>
<comment type="subcellular location">
    <subcellularLocation>
        <location evidence="1">Membrane</location>
        <topology evidence="1">Multi-pass membrane protein</topology>
    </subcellularLocation>
</comment>
<evidence type="ECO:0000256" key="6">
    <source>
        <dbReference type="ARBA" id="ARBA00044504"/>
    </source>
</evidence>
<keyword evidence="9" id="KW-1185">Reference proteome</keyword>
<evidence type="ECO:0000256" key="2">
    <source>
        <dbReference type="ARBA" id="ARBA00005982"/>
    </source>
</evidence>
<feature type="transmembrane region" description="Helical" evidence="7">
    <location>
        <begin position="408"/>
        <end position="428"/>
    </location>
</feature>
<feature type="transmembrane region" description="Helical" evidence="7">
    <location>
        <begin position="327"/>
        <end position="346"/>
    </location>
</feature>
<evidence type="ECO:0000256" key="4">
    <source>
        <dbReference type="ARBA" id="ARBA00022989"/>
    </source>
</evidence>
<proteinExistence type="inferred from homology"/>
<dbReference type="InterPro" id="IPR036259">
    <property type="entry name" value="MFS_trans_sf"/>
</dbReference>
<keyword evidence="5 7" id="KW-0472">Membrane</keyword>
<reference evidence="8" key="1">
    <citation type="submission" date="2023-02" db="EMBL/GenBank/DDBJ databases">
        <title>Genome of toxic invasive species Heracleum sosnowskyi carries increased number of genes despite the absence of recent whole-genome duplications.</title>
        <authorList>
            <person name="Schelkunov M."/>
            <person name="Shtratnikova V."/>
            <person name="Makarenko M."/>
            <person name="Klepikova A."/>
            <person name="Omelchenko D."/>
            <person name="Novikova G."/>
            <person name="Obukhova E."/>
            <person name="Bogdanov V."/>
            <person name="Penin A."/>
            <person name="Logacheva M."/>
        </authorList>
    </citation>
    <scope>NUCLEOTIDE SEQUENCE</scope>
    <source>
        <strain evidence="8">Hsosn_3</strain>
        <tissue evidence="8">Leaf</tissue>
    </source>
</reference>
<dbReference type="InterPro" id="IPR000109">
    <property type="entry name" value="POT_fam"/>
</dbReference>
<reference evidence="8" key="2">
    <citation type="submission" date="2023-05" db="EMBL/GenBank/DDBJ databases">
        <authorList>
            <person name="Schelkunov M.I."/>
        </authorList>
    </citation>
    <scope>NUCLEOTIDE SEQUENCE</scope>
    <source>
        <strain evidence="8">Hsosn_3</strain>
        <tissue evidence="8">Leaf</tissue>
    </source>
</reference>
<feature type="transmembrane region" description="Helical" evidence="7">
    <location>
        <begin position="214"/>
        <end position="234"/>
    </location>
</feature>
<sequence>MEDEKKMIKEPLLERTNPKGGFRTLPYIIANEAFERVASFGLLPNMIKYLMNEYHMSMVAGTNLINMWSAATNFLPVVGAYIADSFAGRYPVIAFGSLFSLLGMTLFWSTAVVTQTRPPPCIGSSNSCSSPTTAQVSFLCLSLGLMSIGAGGIRSSSLAFGVDQLSEQGNHKSEAALKKYYAWYYASIVLAVIVALSCITYIQDHLGWKIGYGVPVVLMFVSALSFFLATPFYIKLQNKTSLLTDFLQVFVVSLRNRHLTVLPDSTSTVYHNKKGSEMVVPSNKLRFLNKACVISNPQHFNDDERITDSWSLCTVHQVEELKAVLKVIPLWSTGLMMSVTISQPSFPVLQAGSMDRHVTSGFEIPAGSFAVFAVISVVLWVALYESFVLPLASKIMKKPVRLTTKQRMGAGIFVSSLSVTVTAVIENIRRQIAIKQGLIDDPKATVNMSAMWLIIPNCLIGIAEVFNAIGQIEFYLSEFPRSMSSIASTLQGLGTCAGSLLATFIFNSVDRVSSNGGKPSWVSSNINEGHYDYYYGMLAGLSILNLLYFLLCSWAYGPCEVEGVKVLDEE</sequence>
<feature type="transmembrane region" description="Helical" evidence="7">
    <location>
        <begin position="366"/>
        <end position="387"/>
    </location>
</feature>
<gene>
    <name evidence="8" type="ORF">POM88_002783</name>
</gene>
<evidence type="ECO:0000313" key="9">
    <source>
        <dbReference type="Proteomes" id="UP001237642"/>
    </source>
</evidence>
<evidence type="ECO:0000256" key="1">
    <source>
        <dbReference type="ARBA" id="ARBA00004141"/>
    </source>
</evidence>